<comment type="function">
    <text evidence="5">Forms part of the ribosomal stalk, playing a central role in the interaction of the ribosome with GTP-bound translation factors.</text>
</comment>
<dbReference type="InterPro" id="IPR001790">
    <property type="entry name" value="Ribosomal_uL10"/>
</dbReference>
<keyword evidence="5" id="KW-0699">rRNA-binding</keyword>
<organism evidence="6 7">
    <name type="scientific">Candidatus Saccharicenans subterraneus</name>
    <dbReference type="NCBI Taxonomy" id="2508984"/>
    <lineage>
        <taxon>Bacteria</taxon>
        <taxon>Candidatus Aminicenantota</taxon>
        <taxon>Candidatus Aminicenantia</taxon>
        <taxon>Candidatus Aminicenantales</taxon>
        <taxon>Candidatus Saccharicenantaceae</taxon>
        <taxon>Candidatus Saccharicenans</taxon>
    </lineage>
</organism>
<comment type="similarity">
    <text evidence="1 5">Belongs to the universal ribosomal protein uL10 family.</text>
</comment>
<evidence type="ECO:0000313" key="7">
    <source>
        <dbReference type="Proteomes" id="UP000257323"/>
    </source>
</evidence>
<dbReference type="GO" id="GO:1990904">
    <property type="term" value="C:ribonucleoprotein complex"/>
    <property type="evidence" value="ECO:0007669"/>
    <property type="project" value="UniProtKB-KW"/>
</dbReference>
<proteinExistence type="inferred from homology"/>
<keyword evidence="3 5" id="KW-0687">Ribonucleoprotein</keyword>
<protein>
    <recommendedName>
        <fullName evidence="4 5">Large ribosomal subunit protein uL10</fullName>
    </recommendedName>
</protein>
<evidence type="ECO:0000256" key="2">
    <source>
        <dbReference type="ARBA" id="ARBA00022980"/>
    </source>
</evidence>
<evidence type="ECO:0000256" key="1">
    <source>
        <dbReference type="ARBA" id="ARBA00008889"/>
    </source>
</evidence>
<dbReference type="Gene3D" id="6.10.250.290">
    <property type="match status" value="1"/>
</dbReference>
<reference evidence="6 7" key="1">
    <citation type="submission" date="2018-08" db="EMBL/GenBank/DDBJ databases">
        <title>Genome analysis of the thermophilic bacterium of the candidate phylum Aminicenantes from deep subsurface aquifer revealed its physiology and ecological role.</title>
        <authorList>
            <person name="Kadnikov V.V."/>
            <person name="Mardanov A.V."/>
            <person name="Beletsky A.V."/>
            <person name="Karnachuk O.V."/>
            <person name="Ravin N.V."/>
        </authorList>
    </citation>
    <scope>NUCLEOTIDE SEQUENCE [LARGE SCALE GENOMIC DNA]</scope>
    <source>
        <strain evidence="6">BY38</strain>
    </source>
</reference>
<accession>A0A3E2BMG5</accession>
<dbReference type="GO" id="GO:0005840">
    <property type="term" value="C:ribosome"/>
    <property type="evidence" value="ECO:0007669"/>
    <property type="project" value="UniProtKB-KW"/>
</dbReference>
<evidence type="ECO:0000313" key="6">
    <source>
        <dbReference type="EMBL" id="RFT15929.1"/>
    </source>
</evidence>
<evidence type="ECO:0000256" key="4">
    <source>
        <dbReference type="ARBA" id="ARBA00035202"/>
    </source>
</evidence>
<dbReference type="AlphaFoldDB" id="A0A3E2BMG5"/>
<gene>
    <name evidence="5" type="primary">rplJ</name>
    <name evidence="6" type="ORF">OP8BY_2327</name>
</gene>
<keyword evidence="5" id="KW-0694">RNA-binding</keyword>
<evidence type="ECO:0000256" key="3">
    <source>
        <dbReference type="ARBA" id="ARBA00023274"/>
    </source>
</evidence>
<dbReference type="NCBIfam" id="NF000955">
    <property type="entry name" value="PRK00099.1-1"/>
    <property type="match status" value="1"/>
</dbReference>
<comment type="subunit">
    <text evidence="5">Part of the ribosomal stalk of the 50S ribosomal subunit. The N-terminus interacts with L11 and the large rRNA to form the base of the stalk. The C-terminus forms an elongated spine to which L12 dimers bind in a sequential fashion forming a multimeric L10(L12)X complex.</text>
</comment>
<dbReference type="PANTHER" id="PTHR11560">
    <property type="entry name" value="39S RIBOSOMAL PROTEIN L10, MITOCHONDRIAL"/>
    <property type="match status" value="1"/>
</dbReference>
<comment type="caution">
    <text evidence="6">The sequence shown here is derived from an EMBL/GenBank/DDBJ whole genome shotgun (WGS) entry which is preliminary data.</text>
</comment>
<dbReference type="CDD" id="cd05797">
    <property type="entry name" value="Ribosomal_L10"/>
    <property type="match status" value="1"/>
</dbReference>
<evidence type="ECO:0000256" key="5">
    <source>
        <dbReference type="HAMAP-Rule" id="MF_00362"/>
    </source>
</evidence>
<dbReference type="InterPro" id="IPR022973">
    <property type="entry name" value="Ribosomal_uL10_bac"/>
</dbReference>
<dbReference type="GO" id="GO:0006412">
    <property type="term" value="P:translation"/>
    <property type="evidence" value="ECO:0007669"/>
    <property type="project" value="UniProtKB-UniRule"/>
</dbReference>
<dbReference type="SUPFAM" id="SSF160369">
    <property type="entry name" value="Ribosomal protein L10-like"/>
    <property type="match status" value="1"/>
</dbReference>
<sequence length="171" mass="20009">MKKETKYKIVQELEESLNKNQTWYLVDYKQMPVWKMVELRKLLKRNNFRLKVVKNRLALKAIGQRFPELKPYFQKNNALAFTDSDPIALAKLLQEFSDRGKVLEIKAGVVEGHYLAPDMFGEIIKLNSRMDLVARIGYLMSYPLTQFLRTLQTPLVNMGRLLSVLKDKKES</sequence>
<dbReference type="InterPro" id="IPR047865">
    <property type="entry name" value="Ribosomal_uL10_bac_type"/>
</dbReference>
<dbReference type="Proteomes" id="UP000257323">
    <property type="component" value="Unassembled WGS sequence"/>
</dbReference>
<dbReference type="InterPro" id="IPR043141">
    <property type="entry name" value="Ribosomal_uL10-like_sf"/>
</dbReference>
<dbReference type="EMBL" id="QUAH01000006">
    <property type="protein sequence ID" value="RFT15929.1"/>
    <property type="molecule type" value="Genomic_DNA"/>
</dbReference>
<dbReference type="Pfam" id="PF00466">
    <property type="entry name" value="Ribosomal_L10"/>
    <property type="match status" value="1"/>
</dbReference>
<keyword evidence="2 5" id="KW-0689">Ribosomal protein</keyword>
<dbReference type="GO" id="GO:0070180">
    <property type="term" value="F:large ribosomal subunit rRNA binding"/>
    <property type="evidence" value="ECO:0007669"/>
    <property type="project" value="UniProtKB-UniRule"/>
</dbReference>
<dbReference type="Gene3D" id="3.30.70.1730">
    <property type="match status" value="1"/>
</dbReference>
<name>A0A3E2BMG5_9BACT</name>
<dbReference type="HAMAP" id="MF_00362">
    <property type="entry name" value="Ribosomal_uL10"/>
    <property type="match status" value="1"/>
</dbReference>